<accession>A0A5B2VVL3</accession>
<evidence type="ECO:0000313" key="2">
    <source>
        <dbReference type="Proteomes" id="UP000323454"/>
    </source>
</evidence>
<keyword evidence="2" id="KW-1185">Reference proteome</keyword>
<dbReference type="Proteomes" id="UP000323454">
    <property type="component" value="Unassembled WGS sequence"/>
</dbReference>
<organism evidence="1 2">
    <name type="scientific">Solihabitans fulvus</name>
    <dbReference type="NCBI Taxonomy" id="1892852"/>
    <lineage>
        <taxon>Bacteria</taxon>
        <taxon>Bacillati</taxon>
        <taxon>Actinomycetota</taxon>
        <taxon>Actinomycetes</taxon>
        <taxon>Pseudonocardiales</taxon>
        <taxon>Pseudonocardiaceae</taxon>
        <taxon>Solihabitans</taxon>
    </lineage>
</organism>
<name>A0A5B2VVL3_9PSEU</name>
<proteinExistence type="predicted"/>
<comment type="caution">
    <text evidence="1">The sequence shown here is derived from an EMBL/GenBank/DDBJ whole genome shotgun (WGS) entry which is preliminary data.</text>
</comment>
<reference evidence="1 2" key="1">
    <citation type="submission" date="2019-09" db="EMBL/GenBank/DDBJ databases">
        <title>Goodfellowia gen. nov., a new genus of the Pseudonocardineae related to Actinoalloteichus, containing Goodfellowia coeruleoviolacea gen. nov., comb. nov. gen. nov., comb. nov.</title>
        <authorList>
            <person name="Labeda D."/>
        </authorList>
    </citation>
    <scope>NUCLEOTIDE SEQUENCE [LARGE SCALE GENOMIC DNA]</scope>
    <source>
        <strain evidence="1 2">AN110305</strain>
    </source>
</reference>
<gene>
    <name evidence="1" type="ORF">F0L68_41390</name>
</gene>
<feature type="non-terminal residue" evidence="1">
    <location>
        <position position="53"/>
    </location>
</feature>
<sequence length="53" mass="6274">MTAKYPQRRKVTAREAAAQFDVTPRTVKRIMAEPREEFLDRAEKLREQVVSLR</sequence>
<reference evidence="1 2" key="2">
    <citation type="submission" date="2019-09" db="EMBL/GenBank/DDBJ databases">
        <authorList>
            <person name="Jin C."/>
        </authorList>
    </citation>
    <scope>NUCLEOTIDE SEQUENCE [LARGE SCALE GENOMIC DNA]</scope>
    <source>
        <strain evidence="1 2">AN110305</strain>
    </source>
</reference>
<dbReference type="AlphaFoldDB" id="A0A5B2VVL3"/>
<dbReference type="EMBL" id="VUOB01000225">
    <property type="protein sequence ID" value="KAA2242382.1"/>
    <property type="molecule type" value="Genomic_DNA"/>
</dbReference>
<evidence type="ECO:0000313" key="1">
    <source>
        <dbReference type="EMBL" id="KAA2242382.1"/>
    </source>
</evidence>
<protein>
    <submittedName>
        <fullName evidence="1">Replication protein RepB</fullName>
    </submittedName>
</protein>